<dbReference type="PROSITE" id="PS51257">
    <property type="entry name" value="PROKAR_LIPOPROTEIN"/>
    <property type="match status" value="1"/>
</dbReference>
<proteinExistence type="predicted"/>
<sequence>MMKACASQLRLQQALQLALAAGCGRRPALLAAVEAAAAGRLLPWHFLGAQEPESLTVKNLGIHGGRVLVLGYLWRASVCNVQNVVKSIIPDELRVYACEETSMGCTMCFIC</sequence>
<protein>
    <submittedName>
        <fullName evidence="1">Uncharacterized protein</fullName>
    </submittedName>
</protein>
<reference evidence="1" key="1">
    <citation type="submission" date="2021-02" db="EMBL/GenBank/DDBJ databases">
        <authorList>
            <person name="Dougan E. K."/>
            <person name="Rhodes N."/>
            <person name="Thang M."/>
            <person name="Chan C."/>
        </authorList>
    </citation>
    <scope>NUCLEOTIDE SEQUENCE</scope>
</reference>
<accession>A0A812XHV5</accession>
<evidence type="ECO:0000313" key="2">
    <source>
        <dbReference type="Proteomes" id="UP000649617"/>
    </source>
</evidence>
<dbReference type="AlphaFoldDB" id="A0A812XHV5"/>
<dbReference type="Proteomes" id="UP000649617">
    <property type="component" value="Unassembled WGS sequence"/>
</dbReference>
<comment type="caution">
    <text evidence="1">The sequence shown here is derived from an EMBL/GenBank/DDBJ whole genome shotgun (WGS) entry which is preliminary data.</text>
</comment>
<keyword evidence="2" id="KW-1185">Reference proteome</keyword>
<gene>
    <name evidence="1" type="ORF">SPIL2461_LOCUS20882</name>
</gene>
<name>A0A812XHV5_SYMPI</name>
<evidence type="ECO:0000313" key="1">
    <source>
        <dbReference type="EMBL" id="CAE7728559.1"/>
    </source>
</evidence>
<dbReference type="EMBL" id="CAJNIZ010045727">
    <property type="protein sequence ID" value="CAE7728559.1"/>
    <property type="molecule type" value="Genomic_DNA"/>
</dbReference>
<organism evidence="1 2">
    <name type="scientific">Symbiodinium pilosum</name>
    <name type="common">Dinoflagellate</name>
    <dbReference type="NCBI Taxonomy" id="2952"/>
    <lineage>
        <taxon>Eukaryota</taxon>
        <taxon>Sar</taxon>
        <taxon>Alveolata</taxon>
        <taxon>Dinophyceae</taxon>
        <taxon>Suessiales</taxon>
        <taxon>Symbiodiniaceae</taxon>
        <taxon>Symbiodinium</taxon>
    </lineage>
</organism>